<evidence type="ECO:0000313" key="8">
    <source>
        <dbReference type="Proteomes" id="UP000076574"/>
    </source>
</evidence>
<feature type="transmembrane region" description="Helical" evidence="6">
    <location>
        <begin position="227"/>
        <end position="246"/>
    </location>
</feature>
<keyword evidence="3 6" id="KW-0812">Transmembrane</keyword>
<feature type="transmembrane region" description="Helical" evidence="6">
    <location>
        <begin position="31"/>
        <end position="50"/>
    </location>
</feature>
<feature type="transmembrane region" description="Helical" evidence="6">
    <location>
        <begin position="190"/>
        <end position="215"/>
    </location>
</feature>
<organism evidence="7 8">
    <name type="scientific">Tardiphaga robiniae</name>
    <dbReference type="NCBI Taxonomy" id="943830"/>
    <lineage>
        <taxon>Bacteria</taxon>
        <taxon>Pseudomonadati</taxon>
        <taxon>Pseudomonadota</taxon>
        <taxon>Alphaproteobacteria</taxon>
        <taxon>Hyphomicrobiales</taxon>
        <taxon>Nitrobacteraceae</taxon>
        <taxon>Tardiphaga</taxon>
    </lineage>
</organism>
<evidence type="ECO:0000313" key="7">
    <source>
        <dbReference type="EMBL" id="KZD22481.1"/>
    </source>
</evidence>
<dbReference type="OrthoDB" id="9804361at2"/>
<feature type="transmembrane region" description="Helical" evidence="6">
    <location>
        <begin position="150"/>
        <end position="169"/>
    </location>
</feature>
<comment type="caution">
    <text evidence="7">The sequence shown here is derived from an EMBL/GenBank/DDBJ whole genome shotgun (WGS) entry which is preliminary data.</text>
</comment>
<evidence type="ECO:0000256" key="4">
    <source>
        <dbReference type="ARBA" id="ARBA00022989"/>
    </source>
</evidence>
<proteinExistence type="predicted"/>
<dbReference type="RefSeq" id="WP_068735259.1">
    <property type="nucleotide sequence ID" value="NZ_LVYV01000023.1"/>
</dbReference>
<evidence type="ECO:0000256" key="1">
    <source>
        <dbReference type="ARBA" id="ARBA00004651"/>
    </source>
</evidence>
<evidence type="ECO:0000256" key="2">
    <source>
        <dbReference type="ARBA" id="ARBA00022475"/>
    </source>
</evidence>
<protein>
    <submittedName>
        <fullName evidence="7">ABC transporter permease</fullName>
    </submittedName>
</protein>
<dbReference type="InterPro" id="IPR043428">
    <property type="entry name" value="LivM-like"/>
</dbReference>
<dbReference type="STRING" id="943830.A4A58_10700"/>
<gene>
    <name evidence="7" type="ORF">A4A58_10700</name>
</gene>
<feature type="transmembrane region" description="Helical" evidence="6">
    <location>
        <begin position="276"/>
        <end position="297"/>
    </location>
</feature>
<name>A0A161R1B1_9BRAD</name>
<dbReference type="GO" id="GO:0005886">
    <property type="term" value="C:plasma membrane"/>
    <property type="evidence" value="ECO:0007669"/>
    <property type="project" value="UniProtKB-SubCell"/>
</dbReference>
<comment type="subcellular location">
    <subcellularLocation>
        <location evidence="1">Cell membrane</location>
        <topology evidence="1">Multi-pass membrane protein</topology>
    </subcellularLocation>
</comment>
<reference evidence="7 8" key="1">
    <citation type="submission" date="2016-03" db="EMBL/GenBank/DDBJ databases">
        <title>Microsymbionts genomes from the relict species Vavilovia formosa (Stev.) Fed.</title>
        <authorList>
            <person name="Kopat V."/>
            <person name="Chirak E."/>
            <person name="Kimeklis A."/>
            <person name="Andronov E."/>
        </authorList>
    </citation>
    <scope>NUCLEOTIDE SEQUENCE [LARGE SCALE GENOMIC DNA]</scope>
    <source>
        <strain evidence="7 8">Vaf07</strain>
    </source>
</reference>
<dbReference type="GO" id="GO:0015658">
    <property type="term" value="F:branched-chain amino acid transmembrane transporter activity"/>
    <property type="evidence" value="ECO:0007669"/>
    <property type="project" value="InterPro"/>
</dbReference>
<dbReference type="PANTHER" id="PTHR30482">
    <property type="entry name" value="HIGH-AFFINITY BRANCHED-CHAIN AMINO ACID TRANSPORT SYSTEM PERMEASE"/>
    <property type="match status" value="1"/>
</dbReference>
<accession>A0A161R1B1</accession>
<feature type="transmembrane region" description="Helical" evidence="6">
    <location>
        <begin position="253"/>
        <end position="270"/>
    </location>
</feature>
<dbReference type="AlphaFoldDB" id="A0A161R1B1"/>
<dbReference type="PANTHER" id="PTHR30482:SF10">
    <property type="entry name" value="HIGH-AFFINITY BRANCHED-CHAIN AMINO ACID TRANSPORT PROTEIN BRAE"/>
    <property type="match status" value="1"/>
</dbReference>
<feature type="transmembrane region" description="Helical" evidence="6">
    <location>
        <begin position="7"/>
        <end position="25"/>
    </location>
</feature>
<keyword evidence="5 6" id="KW-0472">Membrane</keyword>
<evidence type="ECO:0000256" key="3">
    <source>
        <dbReference type="ARBA" id="ARBA00022692"/>
    </source>
</evidence>
<keyword evidence="8" id="KW-1185">Reference proteome</keyword>
<feature type="transmembrane region" description="Helical" evidence="6">
    <location>
        <begin position="57"/>
        <end position="75"/>
    </location>
</feature>
<dbReference type="InterPro" id="IPR001851">
    <property type="entry name" value="ABC_transp_permease"/>
</dbReference>
<feature type="transmembrane region" description="Helical" evidence="6">
    <location>
        <begin position="111"/>
        <end position="130"/>
    </location>
</feature>
<keyword evidence="2" id="KW-1003">Cell membrane</keyword>
<sequence>MSSTQITTGAICLAAVVALAFAPMIVDAYHLALAISLLQFTVLATAWGMFSGPTRYVSLATTAFFGVGAYTVAVLGEQLPWSLVLLIAAAIGAVMAVIVGLSTLRLSGVHFVIFTFGLAELVRQIVVWYEVNMTRVLGRYVFVDITQNDIYWQLLTLAVIVFGTGWLIARSRFGFALRIIGEDETVARHCGINVTIAKVALFTITATFMTLVGAIMAPRFTYIEPSIAFNATISFEVVIMALLGGAHRLWGPALGAIPLTLLFDFLSARFPSTSTLIMGVVFLLIVYALPSGVVGLWEKLKAWRPTASKMRGAQA</sequence>
<dbReference type="Proteomes" id="UP000076574">
    <property type="component" value="Unassembled WGS sequence"/>
</dbReference>
<evidence type="ECO:0000256" key="5">
    <source>
        <dbReference type="ARBA" id="ARBA00023136"/>
    </source>
</evidence>
<dbReference type="CDD" id="cd06581">
    <property type="entry name" value="TM_PBP1_LivM_like"/>
    <property type="match status" value="1"/>
</dbReference>
<dbReference type="EMBL" id="LVYV01000023">
    <property type="protein sequence ID" value="KZD22481.1"/>
    <property type="molecule type" value="Genomic_DNA"/>
</dbReference>
<dbReference type="Pfam" id="PF02653">
    <property type="entry name" value="BPD_transp_2"/>
    <property type="match status" value="1"/>
</dbReference>
<feature type="transmembrane region" description="Helical" evidence="6">
    <location>
        <begin position="81"/>
        <end position="104"/>
    </location>
</feature>
<keyword evidence="4 6" id="KW-1133">Transmembrane helix</keyword>
<evidence type="ECO:0000256" key="6">
    <source>
        <dbReference type="SAM" id="Phobius"/>
    </source>
</evidence>